<dbReference type="Gene3D" id="2.40.30.170">
    <property type="match status" value="1"/>
</dbReference>
<comment type="similarity">
    <text evidence="2">Belongs to the membrane fusion protein (MFP) (TC 8.A.1) family.</text>
</comment>
<reference evidence="8 9" key="1">
    <citation type="submission" date="2015-03" db="EMBL/GenBank/DDBJ databases">
        <authorList>
            <person name="Murphy D."/>
        </authorList>
    </citation>
    <scope>NUCLEOTIDE SEQUENCE [LARGE SCALE GENOMIC DNA]</scope>
    <source>
        <strain evidence="8 9">KMM 520</strain>
    </source>
</reference>
<dbReference type="Pfam" id="PF25917">
    <property type="entry name" value="BSH_RND"/>
    <property type="match status" value="1"/>
</dbReference>
<feature type="transmembrane region" description="Helical" evidence="5">
    <location>
        <begin position="9"/>
        <end position="29"/>
    </location>
</feature>
<dbReference type="Proteomes" id="UP000065261">
    <property type="component" value="Chromosome I"/>
</dbReference>
<organism evidence="8">
    <name type="scientific">Pseudoalteromonas translucida KMM 520</name>
    <dbReference type="NCBI Taxonomy" id="1315283"/>
    <lineage>
        <taxon>Bacteria</taxon>
        <taxon>Pseudomonadati</taxon>
        <taxon>Pseudomonadota</taxon>
        <taxon>Gammaproteobacteria</taxon>
        <taxon>Alteromonadales</taxon>
        <taxon>Pseudoalteromonadaceae</taxon>
        <taxon>Pseudoalteromonas</taxon>
    </lineage>
</organism>
<dbReference type="RefSeq" id="WP_058374429.1">
    <property type="nucleotide sequence ID" value="NZ_CP011034.1"/>
</dbReference>
<dbReference type="EMBL" id="CP011034">
    <property type="protein sequence ID" value="ALS34494.1"/>
    <property type="molecule type" value="Genomic_DNA"/>
</dbReference>
<dbReference type="AlphaFoldDB" id="A0A0U2XB16"/>
<feature type="domain" description="Multidrug resistance protein MdtA-like C-terminal permuted SH3" evidence="7">
    <location>
        <begin position="316"/>
        <end position="358"/>
    </location>
</feature>
<dbReference type="Gene3D" id="1.10.287.470">
    <property type="entry name" value="Helix hairpin bin"/>
    <property type="match status" value="1"/>
</dbReference>
<feature type="domain" description="Multidrug resistance protein MdtA-like barrel-sandwich hybrid" evidence="6">
    <location>
        <begin position="71"/>
        <end position="209"/>
    </location>
</feature>
<dbReference type="PANTHER" id="PTHR30469:SF12">
    <property type="entry name" value="MULTIDRUG RESISTANCE PROTEIN MDTA"/>
    <property type="match status" value="1"/>
</dbReference>
<evidence type="ECO:0000313" key="9">
    <source>
        <dbReference type="Proteomes" id="UP000065261"/>
    </source>
</evidence>
<dbReference type="GO" id="GO:1990281">
    <property type="term" value="C:efflux pump complex"/>
    <property type="evidence" value="ECO:0007669"/>
    <property type="project" value="TreeGrafter"/>
</dbReference>
<evidence type="ECO:0000256" key="2">
    <source>
        <dbReference type="ARBA" id="ARBA00009477"/>
    </source>
</evidence>
<keyword evidence="3" id="KW-0813">Transport</keyword>
<dbReference type="Pfam" id="PF25967">
    <property type="entry name" value="RND-MFP_C"/>
    <property type="match status" value="1"/>
</dbReference>
<evidence type="ECO:0000259" key="6">
    <source>
        <dbReference type="Pfam" id="PF25917"/>
    </source>
</evidence>
<evidence type="ECO:0008006" key="10">
    <source>
        <dbReference type="Google" id="ProtNLM"/>
    </source>
</evidence>
<sequence>MQTRILKWVFPFVALAIGIVSFMGINAIAEESAEKKPVDTRPTVTVESALANNHQVIINSYGEVKPLENTQLSAQVSGEVLSWHPNFIAGGVVGRGETLFTIEKDNYQAAVLMAEAELARAQAGLIEEQAQAQVAADEATRFPGKARTDLFLRKPQVLSAQAAVKSAQAALKRAQRDLDNCEITAPYDALVISRNIGVGQFVSMGSQVAEINNIETAEVIIPIAGFDSIFLPERIKGITATVIQKGLNSFTREAVIDRDLGIVDSATRMSSLVVRIDDPYGLKSKQPAIKFGSYVQVSFAGAMLSNIYRLPQALVNNQTVWIVNDQQQLEPRKVTVIREEGEFFYINSGLNADDKLVVTLPEYPQKGMEVKVAGTNTNSATESSETSNSNTQQL</sequence>
<dbReference type="NCBIfam" id="TIGR01730">
    <property type="entry name" value="RND_mfp"/>
    <property type="match status" value="1"/>
</dbReference>
<keyword evidence="5" id="KW-0812">Transmembrane</keyword>
<accession>A0A0U2XB16</accession>
<evidence type="ECO:0000256" key="3">
    <source>
        <dbReference type="ARBA" id="ARBA00022448"/>
    </source>
</evidence>
<keyword evidence="4" id="KW-0175">Coiled coil</keyword>
<comment type="subcellular location">
    <subcellularLocation>
        <location evidence="1">Cell envelope</location>
    </subcellularLocation>
</comment>
<dbReference type="Gene3D" id="2.40.50.100">
    <property type="match status" value="1"/>
</dbReference>
<keyword evidence="5" id="KW-1133">Transmembrane helix</keyword>
<dbReference type="Gene3D" id="2.40.420.20">
    <property type="match status" value="1"/>
</dbReference>
<dbReference type="PATRIC" id="fig|1315283.4.peg.3085"/>
<evidence type="ECO:0000256" key="4">
    <source>
        <dbReference type="SAM" id="Coils"/>
    </source>
</evidence>
<evidence type="ECO:0000256" key="1">
    <source>
        <dbReference type="ARBA" id="ARBA00004196"/>
    </source>
</evidence>
<evidence type="ECO:0000313" key="8">
    <source>
        <dbReference type="EMBL" id="ALS34494.1"/>
    </source>
</evidence>
<dbReference type="InterPro" id="IPR006143">
    <property type="entry name" value="RND_pump_MFP"/>
</dbReference>
<feature type="coiled-coil region" evidence="4">
    <location>
        <begin position="157"/>
        <end position="184"/>
    </location>
</feature>
<dbReference type="OrthoDB" id="5730196at2"/>
<evidence type="ECO:0000259" key="7">
    <source>
        <dbReference type="Pfam" id="PF25967"/>
    </source>
</evidence>
<dbReference type="InterPro" id="IPR058625">
    <property type="entry name" value="MdtA-like_BSH"/>
</dbReference>
<evidence type="ECO:0000256" key="5">
    <source>
        <dbReference type="SAM" id="Phobius"/>
    </source>
</evidence>
<dbReference type="KEGG" id="ptn:PTRA_a3535"/>
<protein>
    <recommendedName>
        <fullName evidence="10">Membrane fusion protein biotin-lipoyl like domain-containing protein</fullName>
    </recommendedName>
</protein>
<keyword evidence="5" id="KW-0472">Membrane</keyword>
<dbReference type="GO" id="GO:0015562">
    <property type="term" value="F:efflux transmembrane transporter activity"/>
    <property type="evidence" value="ECO:0007669"/>
    <property type="project" value="TreeGrafter"/>
</dbReference>
<dbReference type="SUPFAM" id="SSF111369">
    <property type="entry name" value="HlyD-like secretion proteins"/>
    <property type="match status" value="1"/>
</dbReference>
<name>A0A0U2XB16_9GAMM</name>
<gene>
    <name evidence="8" type="ORF">PTRA_a3535</name>
</gene>
<proteinExistence type="inferred from homology"/>
<dbReference type="PANTHER" id="PTHR30469">
    <property type="entry name" value="MULTIDRUG RESISTANCE PROTEIN MDTA"/>
    <property type="match status" value="1"/>
</dbReference>
<dbReference type="InterPro" id="IPR058627">
    <property type="entry name" value="MdtA-like_C"/>
</dbReference>